<dbReference type="AlphaFoldDB" id="A0A1Y0D8Z5"/>
<evidence type="ECO:0000256" key="8">
    <source>
        <dbReference type="ARBA" id="ARBA00023125"/>
    </source>
</evidence>
<evidence type="ECO:0000256" key="1">
    <source>
        <dbReference type="ARBA" id="ARBA00022722"/>
    </source>
</evidence>
<evidence type="ECO:0000256" key="2">
    <source>
        <dbReference type="ARBA" id="ARBA00022741"/>
    </source>
</evidence>
<dbReference type="OrthoDB" id="9762834at2"/>
<evidence type="ECO:0000313" key="12">
    <source>
        <dbReference type="EMBL" id="ART84061.1"/>
    </source>
</evidence>
<keyword evidence="13" id="KW-1185">Reference proteome</keyword>
<keyword evidence="3 10" id="KW-0227">DNA damage</keyword>
<dbReference type="InterPro" id="IPR027417">
    <property type="entry name" value="P-loop_NTPase"/>
</dbReference>
<dbReference type="EMBL" id="CP021377">
    <property type="protein sequence ID" value="ART84061.1"/>
    <property type="molecule type" value="Genomic_DNA"/>
</dbReference>
<dbReference type="GO" id="GO:0008854">
    <property type="term" value="F:exodeoxyribonuclease V activity"/>
    <property type="evidence" value="ECO:0007669"/>
    <property type="project" value="InterPro"/>
</dbReference>
<evidence type="ECO:0000256" key="4">
    <source>
        <dbReference type="ARBA" id="ARBA00022801"/>
    </source>
</evidence>
<organism evidence="12 13">
    <name type="scientific">Oceanisphaera profunda</name>
    <dbReference type="NCBI Taxonomy" id="1416627"/>
    <lineage>
        <taxon>Bacteria</taxon>
        <taxon>Pseudomonadati</taxon>
        <taxon>Pseudomonadota</taxon>
        <taxon>Gammaproteobacteria</taxon>
        <taxon>Aeromonadales</taxon>
        <taxon>Aeromonadaceae</taxon>
        <taxon>Oceanisphaera</taxon>
    </lineage>
</organism>
<keyword evidence="5 10" id="KW-0347">Helicase</keyword>
<dbReference type="KEGG" id="opf:CBP31_13185"/>
<accession>A0A1Y0D8Z5</accession>
<evidence type="ECO:0000256" key="9">
    <source>
        <dbReference type="ARBA" id="ARBA00023204"/>
    </source>
</evidence>
<dbReference type="GO" id="GO:0003678">
    <property type="term" value="F:DNA helicase activity"/>
    <property type="evidence" value="ECO:0007669"/>
    <property type="project" value="UniProtKB-UniRule"/>
</dbReference>
<feature type="domain" description="RecC C-terminal" evidence="11">
    <location>
        <begin position="872"/>
        <end position="1113"/>
    </location>
</feature>
<keyword evidence="9 10" id="KW-0234">DNA repair</keyword>
<dbReference type="Gene3D" id="3.40.50.300">
    <property type="entry name" value="P-loop containing nucleotide triphosphate hydrolases"/>
    <property type="match status" value="2"/>
</dbReference>
<dbReference type="PANTHER" id="PTHR30591:SF1">
    <property type="entry name" value="RECBCD ENZYME SUBUNIT RECC"/>
    <property type="match status" value="1"/>
</dbReference>
<dbReference type="InterPro" id="IPR006697">
    <property type="entry name" value="RecC"/>
</dbReference>
<gene>
    <name evidence="10" type="primary">recC</name>
    <name evidence="12" type="ORF">CBP31_13185</name>
</gene>
<keyword evidence="7 10" id="KW-0067">ATP-binding</keyword>
<evidence type="ECO:0000256" key="7">
    <source>
        <dbReference type="ARBA" id="ARBA00022840"/>
    </source>
</evidence>
<dbReference type="GO" id="GO:0009338">
    <property type="term" value="C:exodeoxyribonuclease V complex"/>
    <property type="evidence" value="ECO:0007669"/>
    <property type="project" value="InterPro"/>
</dbReference>
<dbReference type="SUPFAM" id="SSF52540">
    <property type="entry name" value="P-loop containing nucleoside triphosphate hydrolases"/>
    <property type="match status" value="2"/>
</dbReference>
<comment type="subunit">
    <text evidence="10">Heterotrimer of RecB, RecC and RecD. All subunits contribute to DNA-binding.</text>
</comment>
<keyword evidence="2 10" id="KW-0547">Nucleotide-binding</keyword>
<dbReference type="GO" id="GO:0000724">
    <property type="term" value="P:double-strand break repair via homologous recombination"/>
    <property type="evidence" value="ECO:0007669"/>
    <property type="project" value="UniProtKB-UniRule"/>
</dbReference>
<dbReference type="Pfam" id="PF17946">
    <property type="entry name" value="RecC_C"/>
    <property type="match status" value="1"/>
</dbReference>
<evidence type="ECO:0000256" key="5">
    <source>
        <dbReference type="ARBA" id="ARBA00022806"/>
    </source>
</evidence>
<dbReference type="Gene3D" id="3.40.50.10930">
    <property type="match status" value="1"/>
</dbReference>
<reference evidence="12 13" key="1">
    <citation type="journal article" date="2014" name="Int. J. Syst. Evol. Microbiol.">
        <title>Oceanisphaera profunda sp. nov., a marine bacterium isolated from deep-sea sediment, and emended description of the genus Oceanisphaera.</title>
        <authorList>
            <person name="Xu Z."/>
            <person name="Zhang X.Y."/>
            <person name="Su H.N."/>
            <person name="Yu Z.C."/>
            <person name="Liu C."/>
            <person name="Li H."/>
            <person name="Chen X.L."/>
            <person name="Song X.Y."/>
            <person name="Xie B.B."/>
            <person name="Qin Q.L."/>
            <person name="Zhou B.C."/>
            <person name="Shi M."/>
            <person name="Huang Y."/>
            <person name="Zhang Y.Z."/>
        </authorList>
    </citation>
    <scope>NUCLEOTIDE SEQUENCE [LARGE SCALE GENOMIC DNA]</scope>
    <source>
        <strain evidence="12 13">SM1222</strain>
    </source>
</reference>
<dbReference type="Gene3D" id="1.10.10.990">
    <property type="match status" value="1"/>
</dbReference>
<dbReference type="InterPro" id="IPR041500">
    <property type="entry name" value="RecC_C"/>
</dbReference>
<dbReference type="PIRSF" id="PIRSF000980">
    <property type="entry name" value="RecC"/>
    <property type="match status" value="1"/>
</dbReference>
<evidence type="ECO:0000256" key="6">
    <source>
        <dbReference type="ARBA" id="ARBA00022839"/>
    </source>
</evidence>
<dbReference type="Proteomes" id="UP000243937">
    <property type="component" value="Chromosome"/>
</dbReference>
<sequence length="1174" mass="133290">MVLQGNRLEDLREVAVHWLAQHPLRPLEDECILVQSNGMAQWLKMALATNPQGRGIAAALNVQLPGRFIWQAYRSVFAELPTSSPFDKTPLTWRIYRLLGDWPSLQASLGDQAEALGPLAGFLTADQDPRRRYQLAANLSDLYDQYQLYRADWLSAWEAGQDIIITASGQRQPLALEQRWQACLWRLLSEDIHQEVNSDTDAAWATASRALVHQQFIKECQAYTPENRPADLPRRVIVFSIASLPRQTLELLQAIAKFTQVMIFATNPSQHYWGDLIEGKALLKREYRRIAERKTPANLNLEDLHAYGHPLLASWGKQGRDFLHLLDEHDQPDSYRQHFNQQKIDLFSEPGDGCLLHQLQSDILNLCPLAERQARHSVIDPKLDNSLQFMAAHSPQREVEILHDQLLASFAEAKAKGEILNPRDILVMVPDINIYAPHIQAVFGRYLSSNDDSDAPRDQRYLPFHISDQSQRSQNTLLIALEKLLHLPQSRFTVSELSDLLDTPALRERFGIAEADLPTLRHWIHGANIRWGLNGAQRQQLQLPALEQNTWLFGLQRMLLGFAVGNHASWQGIEPYQEVAGLEAALVGPLALLLDALQQAQQQLLVEHTPASWLSLIESLMADFFVETSAADNWAVTNLEMQLENLQAAWQEGGLCEELLPIEVVREELLNGLDQPSLTQKFLGGSINFATLMPMRAIPFQQLWLLGMNDGDYPRNVRPADFDLMALDYRPGDRSRREDDRYLFLEALLSTRQRLVVSWIGRDIRDNTERPPSVIVSQLRDHIKAGWQLMANTEHTEHVEHAEPPQDLLAALTTEHPLQPFSQRYFEQDRDPRLFTYAREWRALHQRTAQAVQLEPQAHAVLTELAPWQPEAAITLVDLGRFLRTPSMYFYQHRLGIQWFDNDQEMEDNELFSVNGLDSWSLRQQLIQRVTQQLTQQPQLVIADSLTDGLASLQRAGSLPMAPFATLVQAALTDELTTPLSEYQQLLAAYPLHLAIEVQQLQLGELQLSDGVADIRHNGEGDYVRLIMQASNLHIGNSIKYYNLVRQWPVHLFAQLRQPVATHLLGPATHLVLPAMAAEAAQALLLDILSAYQAGMDQLLPLPCKTAFATLVASAKPQEVYEGGHSTEQYANQGELAETPPLQQYWPDYERLTQDSRFMDFAKLVYHPLVEATQ</sequence>
<dbReference type="Gene3D" id="1.10.10.160">
    <property type="match status" value="1"/>
</dbReference>
<keyword evidence="6 10" id="KW-0269">Exonuclease</keyword>
<evidence type="ECO:0000256" key="3">
    <source>
        <dbReference type="ARBA" id="ARBA00022763"/>
    </source>
</evidence>
<keyword evidence="8 10" id="KW-0238">DNA-binding</keyword>
<name>A0A1Y0D8Z5_9GAMM</name>
<keyword evidence="4 10" id="KW-0378">Hydrolase</keyword>
<dbReference type="SUPFAM" id="SSF52980">
    <property type="entry name" value="Restriction endonuclease-like"/>
    <property type="match status" value="1"/>
</dbReference>
<dbReference type="HAMAP" id="MF_01486">
    <property type="entry name" value="RecC"/>
    <property type="match status" value="1"/>
</dbReference>
<dbReference type="InterPro" id="IPR011335">
    <property type="entry name" value="Restrct_endonuc-II-like"/>
</dbReference>
<dbReference type="PANTHER" id="PTHR30591">
    <property type="entry name" value="RECBCD ENZYME SUBUNIT RECC"/>
    <property type="match status" value="1"/>
</dbReference>
<dbReference type="Pfam" id="PF04257">
    <property type="entry name" value="Exonuc_V_gamma"/>
    <property type="match status" value="1"/>
</dbReference>
<evidence type="ECO:0000259" key="11">
    <source>
        <dbReference type="Pfam" id="PF17946"/>
    </source>
</evidence>
<evidence type="ECO:0000313" key="13">
    <source>
        <dbReference type="Proteomes" id="UP000243937"/>
    </source>
</evidence>
<comment type="function">
    <text evidence="10">A helicase/nuclease that prepares dsDNA breaks (DSB) for recombinational DNA repair. Binds to DSBs and unwinds DNA via a highly rapid and processive ATP-dependent bidirectional helicase activity. Unwinds dsDNA until it encounters a Chi (crossover hotspot instigator) sequence from the 3' direction. Cuts ssDNA a few nucleotides 3' to the Chi site. The properties and activities of the enzyme are changed at Chi. The Chi-altered holoenzyme produces a long 3'-ssDNA overhang and facilitates RecA-binding to the ssDNA for homologous DNA recombination and repair. Holoenzyme degrades any linearized DNA that is unable to undergo homologous recombination. In the holoenzyme this subunit recognizes the wild-type Chi sequence, and when added to isolated RecB increases its ATP-dependent helicase processivity.</text>
</comment>
<dbReference type="GO" id="GO:0005524">
    <property type="term" value="F:ATP binding"/>
    <property type="evidence" value="ECO:0007669"/>
    <property type="project" value="UniProtKB-UniRule"/>
</dbReference>
<protein>
    <recommendedName>
        <fullName evidence="10">RecBCD enzyme subunit RecC</fullName>
    </recommendedName>
    <alternativeName>
        <fullName evidence="10">Exonuclease V subunit RecC</fullName>
        <shortName evidence="10">ExoV subunit RecC</shortName>
    </alternativeName>
    <alternativeName>
        <fullName evidence="10">Helicase/nuclease RecBCD subunit RecC</fullName>
    </alternativeName>
</protein>
<dbReference type="GO" id="GO:0003677">
    <property type="term" value="F:DNA binding"/>
    <property type="evidence" value="ECO:0007669"/>
    <property type="project" value="UniProtKB-UniRule"/>
</dbReference>
<keyword evidence="1 10" id="KW-0540">Nuclease</keyword>
<dbReference type="NCBIfam" id="TIGR01450">
    <property type="entry name" value="recC"/>
    <property type="match status" value="1"/>
</dbReference>
<evidence type="ECO:0000256" key="10">
    <source>
        <dbReference type="HAMAP-Rule" id="MF_01486"/>
    </source>
</evidence>
<comment type="similarity">
    <text evidence="10">Belongs to the RecC family.</text>
</comment>
<proteinExistence type="inferred from homology"/>
<comment type="miscellaneous">
    <text evidence="10">In the RecBCD complex, RecB has a slow 3'-5' helicase, an exonuclease activity and loads RecA onto ssDNA, RecD has a fast 5'-3' helicase activity, while RecC stimulates the ATPase and processivity of the RecB helicase and contributes to recognition of the Chi site.</text>
</comment>
<dbReference type="InterPro" id="IPR013986">
    <property type="entry name" value="DExx_box_DNA_helicase_dom_sf"/>
</dbReference>